<reference evidence="1 2" key="1">
    <citation type="submission" date="2013-11" db="EMBL/GenBank/DDBJ databases">
        <title>Complete genome sequence of Rhizobium gallicum bv. gallicum R602.</title>
        <authorList>
            <person name="Bustos P."/>
            <person name="Santamaria R.I."/>
            <person name="Lozano L."/>
            <person name="Acosta J.L."/>
            <person name="Ormeno-Orrillo E."/>
            <person name="Rogel M.A."/>
            <person name="Romero D."/>
            <person name="Cevallos M.A."/>
            <person name="Martinez-Romero E."/>
            <person name="Gonzalez V."/>
        </authorList>
    </citation>
    <scope>NUCLEOTIDE SEQUENCE [LARGE SCALE GENOMIC DNA]</scope>
    <source>
        <strain evidence="1 2">R602</strain>
        <plasmid evidence="1 2">pRgalR602a</plasmid>
    </source>
</reference>
<gene>
    <name evidence="1" type="ORF">RGR602_PA00124</name>
</gene>
<name>A0A0B4X5X1_9HYPH</name>
<organism evidence="1 2">
    <name type="scientific">Rhizobium gallicum bv. gallicum R602sp</name>
    <dbReference type="NCBI Taxonomy" id="1041138"/>
    <lineage>
        <taxon>Bacteria</taxon>
        <taxon>Pseudomonadati</taxon>
        <taxon>Pseudomonadota</taxon>
        <taxon>Alphaproteobacteria</taxon>
        <taxon>Hyphomicrobiales</taxon>
        <taxon>Rhizobiaceae</taxon>
        <taxon>Rhizobium/Agrobacterium group</taxon>
        <taxon>Rhizobium</taxon>
    </lineage>
</organism>
<evidence type="ECO:0000313" key="2">
    <source>
        <dbReference type="Proteomes" id="UP000031368"/>
    </source>
</evidence>
<keyword evidence="1" id="KW-0614">Plasmid</keyword>
<sequence>MDVSGERHLSGKSYAFTRGSLTRMAFVWPSTLARAASSSALAILAFHGRGPWNDNTVFQKLAHVSFLQ</sequence>
<accession>A0A0B4X5X1</accession>
<protein>
    <submittedName>
        <fullName evidence="1">Uncharacterized protein</fullName>
    </submittedName>
</protein>
<keyword evidence="2" id="KW-1185">Reference proteome</keyword>
<dbReference type="HOGENOM" id="CLU_2791073_0_0_5"/>
<dbReference type="AlphaFoldDB" id="A0A0B4X5X1"/>
<dbReference type="Proteomes" id="UP000031368">
    <property type="component" value="Plasmid pRgalR602a"/>
</dbReference>
<dbReference type="KEGG" id="rga:RGR602_PA00124"/>
<proteinExistence type="predicted"/>
<evidence type="ECO:0000313" key="1">
    <source>
        <dbReference type="EMBL" id="AJD43469.1"/>
    </source>
</evidence>
<dbReference type="EMBL" id="CP006878">
    <property type="protein sequence ID" value="AJD43469.1"/>
    <property type="molecule type" value="Genomic_DNA"/>
</dbReference>
<geneLocation type="plasmid" evidence="1 2">
    <name>pRgalR602a</name>
</geneLocation>